<organism evidence="2 3">
    <name type="scientific">Phytohabitans flavus</name>
    <dbReference type="NCBI Taxonomy" id="1076124"/>
    <lineage>
        <taxon>Bacteria</taxon>
        <taxon>Bacillati</taxon>
        <taxon>Actinomycetota</taxon>
        <taxon>Actinomycetes</taxon>
        <taxon>Micromonosporales</taxon>
        <taxon>Micromonosporaceae</taxon>
    </lineage>
</organism>
<reference evidence="2 3" key="2">
    <citation type="submission" date="2020-03" db="EMBL/GenBank/DDBJ databases">
        <authorList>
            <person name="Ichikawa N."/>
            <person name="Kimura A."/>
            <person name="Kitahashi Y."/>
            <person name="Uohara A."/>
        </authorList>
    </citation>
    <scope>NUCLEOTIDE SEQUENCE [LARGE SCALE GENOMIC DNA]</scope>
    <source>
        <strain evidence="2 3">NBRC 107702</strain>
    </source>
</reference>
<reference evidence="2 3" key="1">
    <citation type="submission" date="2020-03" db="EMBL/GenBank/DDBJ databases">
        <title>Whole genome shotgun sequence of Phytohabitans flavus NBRC 107702.</title>
        <authorList>
            <person name="Komaki H."/>
            <person name="Tamura T."/>
        </authorList>
    </citation>
    <scope>NUCLEOTIDE SEQUENCE [LARGE SCALE GENOMIC DNA]</scope>
    <source>
        <strain evidence="2 3">NBRC 107702</strain>
    </source>
</reference>
<feature type="transmembrane region" description="Helical" evidence="1">
    <location>
        <begin position="182"/>
        <end position="200"/>
    </location>
</feature>
<sequence>MSTWSQALLDLLICVGLLVVMPLGLRLLPASGLAGVRRLWFAAAAPAAVSVWLPRGWLAAVLAAAYLPAAAALLLSAARVVLSRRLPLPRTVAVATALAGPTVAGCALVAERAGVHLFGFDLDVLALTVAHFHYAGFAAALVAGLVCGVDGDGPAGRLAAVSVPAGIAVVFAGFFTGEWVELAGAALLTAGMWLVGWLTWRRARAGAATRGLLVTSAVTLTATMVLALVWALGQAADLPHLPLSWMVATHGLANALGFALCALIAWQRIGAGSEWGVSGVRTE</sequence>
<evidence type="ECO:0000313" key="3">
    <source>
        <dbReference type="Proteomes" id="UP000502508"/>
    </source>
</evidence>
<name>A0A6F8XUZ8_9ACTN</name>
<gene>
    <name evidence="2" type="ORF">Pflav_040630</name>
</gene>
<feature type="transmembrane region" description="Helical" evidence="1">
    <location>
        <begin position="122"/>
        <end position="146"/>
    </location>
</feature>
<dbReference type="Pfam" id="PF14158">
    <property type="entry name" value="YndJ"/>
    <property type="match status" value="1"/>
</dbReference>
<feature type="transmembrane region" description="Helical" evidence="1">
    <location>
        <begin position="92"/>
        <end position="110"/>
    </location>
</feature>
<keyword evidence="3" id="KW-1185">Reference proteome</keyword>
<dbReference type="Proteomes" id="UP000502508">
    <property type="component" value="Chromosome"/>
</dbReference>
<dbReference type="EMBL" id="AP022870">
    <property type="protein sequence ID" value="BCB77653.1"/>
    <property type="molecule type" value="Genomic_DNA"/>
</dbReference>
<accession>A0A6F8XUZ8</accession>
<evidence type="ECO:0008006" key="4">
    <source>
        <dbReference type="Google" id="ProtNLM"/>
    </source>
</evidence>
<dbReference type="RefSeq" id="WP_197938634.1">
    <property type="nucleotide sequence ID" value="NZ_AP022870.1"/>
</dbReference>
<dbReference type="InterPro" id="IPR025450">
    <property type="entry name" value="YndJ-like"/>
</dbReference>
<proteinExistence type="predicted"/>
<keyword evidence="1" id="KW-0472">Membrane</keyword>
<dbReference type="AlphaFoldDB" id="A0A6F8XUZ8"/>
<keyword evidence="1" id="KW-0812">Transmembrane</keyword>
<feature type="transmembrane region" description="Helical" evidence="1">
    <location>
        <begin position="212"/>
        <end position="233"/>
    </location>
</feature>
<protein>
    <recommendedName>
        <fullName evidence="4">YndJ-like protein</fullName>
    </recommendedName>
</protein>
<feature type="transmembrane region" description="Helical" evidence="1">
    <location>
        <begin position="158"/>
        <end position="176"/>
    </location>
</feature>
<evidence type="ECO:0000256" key="1">
    <source>
        <dbReference type="SAM" id="Phobius"/>
    </source>
</evidence>
<keyword evidence="1" id="KW-1133">Transmembrane helix</keyword>
<feature type="transmembrane region" description="Helical" evidence="1">
    <location>
        <begin position="59"/>
        <end position="80"/>
    </location>
</feature>
<feature type="transmembrane region" description="Helical" evidence="1">
    <location>
        <begin position="6"/>
        <end position="28"/>
    </location>
</feature>
<evidence type="ECO:0000313" key="2">
    <source>
        <dbReference type="EMBL" id="BCB77653.1"/>
    </source>
</evidence>
<dbReference type="KEGG" id="pfla:Pflav_040630"/>
<feature type="transmembrane region" description="Helical" evidence="1">
    <location>
        <begin position="245"/>
        <end position="266"/>
    </location>
</feature>